<proteinExistence type="predicted"/>
<evidence type="ECO:0000256" key="2">
    <source>
        <dbReference type="SAM" id="Phobius"/>
    </source>
</evidence>
<sequence>MVKCLIRIKTKVNVHLRMINHCYRDVKVRVLTLGPRLLGNVLGALPLIPALPESSSSSGISLSPYGQSLRVSESSHASSNYKPEHSIRQCGGREDKNRKEEFTDVSHKLFSDVLPTPEHDSTHDQEVRDPETVPTKESSLVQGGSHKSVQKNKLNTSGPKTAQAGQVLSTLVLVTLVLLLALLLLLIALTESQLDMPFLRDIRETPEFQQLHYAYFWLSPQKKGYSLLSIKNFLKSAKGARNLKIENAFPDLQLFIDSVKHFQRCAENEGEKSFTEQEILRLRKLVLKAKRQLENGEDV</sequence>
<comment type="caution">
    <text evidence="3">The sequence shown here is derived from an EMBL/GenBank/DDBJ whole genome shotgun (WGS) entry which is preliminary data.</text>
</comment>
<keyword evidence="2" id="KW-0472">Membrane</keyword>
<evidence type="ECO:0000313" key="3">
    <source>
        <dbReference type="EMBL" id="TSK13140.1"/>
    </source>
</evidence>
<keyword evidence="4" id="KW-1185">Reference proteome</keyword>
<feature type="compositionally biased region" description="Polar residues" evidence="1">
    <location>
        <begin position="71"/>
        <end position="81"/>
    </location>
</feature>
<feature type="region of interest" description="Disordered" evidence="1">
    <location>
        <begin position="71"/>
        <end position="98"/>
    </location>
</feature>
<evidence type="ECO:0000256" key="1">
    <source>
        <dbReference type="SAM" id="MobiDB-lite"/>
    </source>
</evidence>
<dbReference type="EMBL" id="VCAZ01000001">
    <property type="protein sequence ID" value="TSK13140.1"/>
    <property type="molecule type" value="Genomic_DNA"/>
</dbReference>
<keyword evidence="2" id="KW-1133">Transmembrane helix</keyword>
<reference evidence="3 4" key="1">
    <citation type="journal article" date="2019" name="Genome Biol. Evol.">
        <title>Whole-Genome Sequencing of the Giant Devil Catfish, Bagarius yarrelli.</title>
        <authorList>
            <person name="Jiang W."/>
            <person name="Lv Y."/>
            <person name="Cheng L."/>
            <person name="Yang K."/>
            <person name="Chao B."/>
            <person name="Wang X."/>
            <person name="Li Y."/>
            <person name="Pan X."/>
            <person name="You X."/>
            <person name="Zhang Y."/>
            <person name="Yang J."/>
            <person name="Li J."/>
            <person name="Zhang X."/>
            <person name="Liu S."/>
            <person name="Sun C."/>
            <person name="Yang J."/>
            <person name="Shi Q."/>
        </authorList>
    </citation>
    <scope>NUCLEOTIDE SEQUENCE [LARGE SCALE GENOMIC DNA]</scope>
    <source>
        <strain evidence="3">JWS20170419001</strain>
        <tissue evidence="3">Muscle</tissue>
    </source>
</reference>
<feature type="compositionally biased region" description="Basic and acidic residues" evidence="1">
    <location>
        <begin position="117"/>
        <end position="131"/>
    </location>
</feature>
<feature type="compositionally biased region" description="Polar residues" evidence="1">
    <location>
        <begin position="135"/>
        <end position="160"/>
    </location>
</feature>
<feature type="compositionally biased region" description="Basic and acidic residues" evidence="1">
    <location>
        <begin position="82"/>
        <end position="98"/>
    </location>
</feature>
<organism evidence="3 4">
    <name type="scientific">Bagarius yarrelli</name>
    <name type="common">Goonch</name>
    <name type="synonym">Bagrus yarrelli</name>
    <dbReference type="NCBI Taxonomy" id="175774"/>
    <lineage>
        <taxon>Eukaryota</taxon>
        <taxon>Metazoa</taxon>
        <taxon>Chordata</taxon>
        <taxon>Craniata</taxon>
        <taxon>Vertebrata</taxon>
        <taxon>Euteleostomi</taxon>
        <taxon>Actinopterygii</taxon>
        <taxon>Neopterygii</taxon>
        <taxon>Teleostei</taxon>
        <taxon>Ostariophysi</taxon>
        <taxon>Siluriformes</taxon>
        <taxon>Sisoridae</taxon>
        <taxon>Sisorinae</taxon>
        <taxon>Bagarius</taxon>
    </lineage>
</organism>
<protein>
    <submittedName>
        <fullName evidence="3">Uncharacterized protein</fullName>
    </submittedName>
</protein>
<gene>
    <name evidence="3" type="ORF">Baya_0014</name>
</gene>
<accession>A0A556TH17</accession>
<feature type="region of interest" description="Disordered" evidence="1">
    <location>
        <begin position="112"/>
        <end position="160"/>
    </location>
</feature>
<name>A0A556TH17_BAGYA</name>
<dbReference type="OrthoDB" id="6266673at2759"/>
<dbReference type="AlphaFoldDB" id="A0A556TH17"/>
<keyword evidence="2" id="KW-0812">Transmembrane</keyword>
<dbReference type="Proteomes" id="UP000319801">
    <property type="component" value="Unassembled WGS sequence"/>
</dbReference>
<feature type="transmembrane region" description="Helical" evidence="2">
    <location>
        <begin position="167"/>
        <end position="190"/>
    </location>
</feature>
<evidence type="ECO:0000313" key="4">
    <source>
        <dbReference type="Proteomes" id="UP000319801"/>
    </source>
</evidence>